<keyword evidence="3" id="KW-1185">Reference proteome</keyword>
<dbReference type="EMBL" id="CP094984">
    <property type="protein sequence ID" value="UON91360.1"/>
    <property type="molecule type" value="Genomic_DNA"/>
</dbReference>
<evidence type="ECO:0000313" key="2">
    <source>
        <dbReference type="EMBL" id="UON91360.1"/>
    </source>
</evidence>
<evidence type="ECO:0000313" key="4">
    <source>
        <dbReference type="Proteomes" id="UP001155145"/>
    </source>
</evidence>
<name>A0A9X1M8H3_9MICC</name>
<sequence>MINNILGDDNKQKYIGENEAALKEQTKVFRSGIIATVDPEITIDFEFAG</sequence>
<proteinExistence type="predicted"/>
<dbReference type="EMBL" id="JAJFZT010000005">
    <property type="protein sequence ID" value="MCC3272807.1"/>
    <property type="molecule type" value="Genomic_DNA"/>
</dbReference>
<protein>
    <submittedName>
        <fullName evidence="1">Uncharacterized protein</fullName>
    </submittedName>
</protein>
<reference evidence="1" key="1">
    <citation type="submission" date="2021-10" db="EMBL/GenBank/DDBJ databases">
        <title>Novel species in genus Arthrobacter.</title>
        <authorList>
            <person name="Liu Y."/>
        </authorList>
    </citation>
    <scope>NUCLEOTIDE SEQUENCE</scope>
    <source>
        <strain evidence="3">zg-Y462</strain>
        <strain evidence="1">Zg-Y462</strain>
    </source>
</reference>
<gene>
    <name evidence="1" type="ORF">LJ755_08695</name>
    <name evidence="2" type="ORF">MUK71_12225</name>
</gene>
<evidence type="ECO:0000313" key="1">
    <source>
        <dbReference type="EMBL" id="MCC3272807.1"/>
    </source>
</evidence>
<organism evidence="1 4">
    <name type="scientific">Arthrobacter zhangbolii</name>
    <dbReference type="NCBI Taxonomy" id="2886936"/>
    <lineage>
        <taxon>Bacteria</taxon>
        <taxon>Bacillati</taxon>
        <taxon>Actinomycetota</taxon>
        <taxon>Actinomycetes</taxon>
        <taxon>Micrococcales</taxon>
        <taxon>Micrococcaceae</taxon>
        <taxon>Arthrobacter</taxon>
    </lineage>
</organism>
<dbReference type="Proteomes" id="UP000829758">
    <property type="component" value="Chromosome"/>
</dbReference>
<accession>A0A9X1M8H3</accession>
<evidence type="ECO:0000313" key="3">
    <source>
        <dbReference type="Proteomes" id="UP000829758"/>
    </source>
</evidence>
<dbReference type="RefSeq" id="WP_227928833.1">
    <property type="nucleotide sequence ID" value="NZ_CP094984.1"/>
</dbReference>
<dbReference type="AlphaFoldDB" id="A0A9X1M8H3"/>
<dbReference type="Proteomes" id="UP001155145">
    <property type="component" value="Unassembled WGS sequence"/>
</dbReference>